<comment type="subcellular location">
    <subcellularLocation>
        <location evidence="1">Nucleus</location>
    </subcellularLocation>
</comment>
<dbReference type="GO" id="GO:0045727">
    <property type="term" value="P:positive regulation of translation"/>
    <property type="evidence" value="ECO:0007669"/>
    <property type="project" value="TreeGrafter"/>
</dbReference>
<reference evidence="7" key="1">
    <citation type="submission" date="2022-04" db="EMBL/GenBank/DDBJ databases">
        <title>Carnegiea gigantea Genome sequencing and assembly v2.</title>
        <authorList>
            <person name="Copetti D."/>
            <person name="Sanderson M.J."/>
            <person name="Burquez A."/>
            <person name="Wojciechowski M.F."/>
        </authorList>
    </citation>
    <scope>NUCLEOTIDE SEQUENCE</scope>
    <source>
        <strain evidence="7">SGP5-SGP5p</strain>
        <tissue evidence="7">Aerial part</tissue>
    </source>
</reference>
<dbReference type="InterPro" id="IPR012677">
    <property type="entry name" value="Nucleotide-bd_a/b_plait_sf"/>
</dbReference>
<comment type="caution">
    <text evidence="7">The sequence shown here is derived from an EMBL/GenBank/DDBJ whole genome shotgun (WGS) entry which is preliminary data.</text>
</comment>
<evidence type="ECO:0000256" key="3">
    <source>
        <dbReference type="ARBA" id="ARBA00023161"/>
    </source>
</evidence>
<feature type="compositionally biased region" description="Basic and acidic residues" evidence="5">
    <location>
        <begin position="381"/>
        <end position="412"/>
    </location>
</feature>
<dbReference type="PANTHER" id="PTHR13112">
    <property type="entry name" value="UPF3 REGULATOR OF NONSENSE TRANSCRIPTS-LIKE PROTEIN"/>
    <property type="match status" value="1"/>
</dbReference>
<dbReference type="OrthoDB" id="18087at2759"/>
<feature type="compositionally biased region" description="Polar residues" evidence="5">
    <location>
        <begin position="342"/>
        <end position="358"/>
    </location>
</feature>
<dbReference type="Gene3D" id="3.30.70.330">
    <property type="match status" value="1"/>
</dbReference>
<evidence type="ECO:0000256" key="4">
    <source>
        <dbReference type="ARBA" id="ARBA00023242"/>
    </source>
</evidence>
<dbReference type="SUPFAM" id="SSF54928">
    <property type="entry name" value="RNA-binding domain, RBD"/>
    <property type="match status" value="1"/>
</dbReference>
<feature type="compositionally biased region" description="Basic and acidic residues" evidence="5">
    <location>
        <begin position="422"/>
        <end position="431"/>
    </location>
</feature>
<dbReference type="InterPro" id="IPR039722">
    <property type="entry name" value="Upf3"/>
</dbReference>
<evidence type="ECO:0000313" key="7">
    <source>
        <dbReference type="EMBL" id="KAJ8420998.1"/>
    </source>
</evidence>
<evidence type="ECO:0000313" key="8">
    <source>
        <dbReference type="Proteomes" id="UP001153076"/>
    </source>
</evidence>
<organism evidence="7 8">
    <name type="scientific">Carnegiea gigantea</name>
    <dbReference type="NCBI Taxonomy" id="171969"/>
    <lineage>
        <taxon>Eukaryota</taxon>
        <taxon>Viridiplantae</taxon>
        <taxon>Streptophyta</taxon>
        <taxon>Embryophyta</taxon>
        <taxon>Tracheophyta</taxon>
        <taxon>Spermatophyta</taxon>
        <taxon>Magnoliopsida</taxon>
        <taxon>eudicotyledons</taxon>
        <taxon>Gunneridae</taxon>
        <taxon>Pentapetalae</taxon>
        <taxon>Caryophyllales</taxon>
        <taxon>Cactineae</taxon>
        <taxon>Cactaceae</taxon>
        <taxon>Cactoideae</taxon>
        <taxon>Echinocereeae</taxon>
        <taxon>Carnegiea</taxon>
    </lineage>
</organism>
<dbReference type="Pfam" id="PF03467">
    <property type="entry name" value="Smg4_UPF3"/>
    <property type="match status" value="1"/>
</dbReference>
<dbReference type="Proteomes" id="UP001153076">
    <property type="component" value="Unassembled WGS sequence"/>
</dbReference>
<keyword evidence="4" id="KW-0539">Nucleus</keyword>
<keyword evidence="3" id="KW-0866">Nonsense-mediated mRNA decay</keyword>
<feature type="compositionally biased region" description="Basic and acidic residues" evidence="5">
    <location>
        <begin position="360"/>
        <end position="371"/>
    </location>
</feature>
<feature type="domain" description="UPF3" evidence="6">
    <location>
        <begin position="6"/>
        <end position="167"/>
    </location>
</feature>
<dbReference type="GO" id="GO:0000184">
    <property type="term" value="P:nuclear-transcribed mRNA catabolic process, nonsense-mediated decay"/>
    <property type="evidence" value="ECO:0007669"/>
    <property type="project" value="UniProtKB-KW"/>
</dbReference>
<proteinExistence type="inferred from homology"/>
<evidence type="ECO:0000256" key="2">
    <source>
        <dbReference type="ARBA" id="ARBA00005991"/>
    </source>
</evidence>
<protein>
    <recommendedName>
        <fullName evidence="6">UPF3 domain-containing protein</fullName>
    </recommendedName>
</protein>
<name>A0A9Q1GLW4_9CARY</name>
<dbReference type="InterPro" id="IPR035979">
    <property type="entry name" value="RBD_domain_sf"/>
</dbReference>
<dbReference type="AlphaFoldDB" id="A0A9Q1GLW4"/>
<feature type="region of interest" description="Disordered" evidence="5">
    <location>
        <begin position="312"/>
        <end position="498"/>
    </location>
</feature>
<dbReference type="EMBL" id="JAKOGI010002988">
    <property type="protein sequence ID" value="KAJ8420998.1"/>
    <property type="molecule type" value="Genomic_DNA"/>
</dbReference>
<accession>A0A9Q1GLW4</accession>
<dbReference type="CDD" id="cd12455">
    <property type="entry name" value="RRM_like_Smg4_UPF3"/>
    <property type="match status" value="1"/>
</dbReference>
<dbReference type="GO" id="GO:0005737">
    <property type="term" value="C:cytoplasm"/>
    <property type="evidence" value="ECO:0007669"/>
    <property type="project" value="TreeGrafter"/>
</dbReference>
<feature type="region of interest" description="Disordered" evidence="5">
    <location>
        <begin position="165"/>
        <end position="195"/>
    </location>
</feature>
<keyword evidence="8" id="KW-1185">Reference proteome</keyword>
<evidence type="ECO:0000259" key="6">
    <source>
        <dbReference type="Pfam" id="PF03467"/>
    </source>
</evidence>
<sequence>MKDPVNRTKVVIRHLPPTLTQSAFFDQIDARFLGRYNWLSFRPGKSSYKNQIYARAYVNFNSPDDVFEFADFFNGHVFVNEKGAQLKAIVEYAPSQRVPKLNAKKDGREGTIYKDPEYLEFLDRISKPVENLPSADIQLERREAERAGIQEAPVVTPLMEYVRKKRAAKSGNQAGGRSRTASPGKARSSKQVSEKKKYILKASGKGANGKDKSTYIIVQRENQVDASGKKAVENESGISLDTTKKRILLLKGKEQQISQARIQFHVSDGTMQPKVAASSVEVSSPSLALKLNQRHDASGRIIRSILLNKETRQNQSSSTVQMEQKLQGSNSEKGKRPPRPSSARSGGQPSTNEQSLSSDYVEKRSGEDKSPGNEVHGFVSSREKQDRRTRSRERLDRGVWTPRRSDASHAGDENQSNASDSCEAKRGESKYDNVQSGRSAEAGSGRNSSHIENGSHRQFGRRGPAHGGKDDGSSRRGGTSGYGLHEKQVWVQKSASGS</sequence>
<evidence type="ECO:0000256" key="1">
    <source>
        <dbReference type="ARBA" id="ARBA00004123"/>
    </source>
</evidence>
<dbReference type="GO" id="GO:0003729">
    <property type="term" value="F:mRNA binding"/>
    <property type="evidence" value="ECO:0007669"/>
    <property type="project" value="TreeGrafter"/>
</dbReference>
<dbReference type="InterPro" id="IPR005120">
    <property type="entry name" value="UPF3_dom"/>
</dbReference>
<dbReference type="PANTHER" id="PTHR13112:SF0">
    <property type="entry name" value="FI21285P1"/>
    <property type="match status" value="1"/>
</dbReference>
<feature type="compositionally biased region" description="Polar residues" evidence="5">
    <location>
        <begin position="313"/>
        <end position="331"/>
    </location>
</feature>
<dbReference type="GO" id="GO:0005730">
    <property type="term" value="C:nucleolus"/>
    <property type="evidence" value="ECO:0007669"/>
    <property type="project" value="TreeGrafter"/>
</dbReference>
<gene>
    <name evidence="7" type="ORF">Cgig2_002568</name>
</gene>
<comment type="similarity">
    <text evidence="2">Belongs to the RENT3 family.</text>
</comment>
<evidence type="ECO:0000256" key="5">
    <source>
        <dbReference type="SAM" id="MobiDB-lite"/>
    </source>
</evidence>